<evidence type="ECO:0000313" key="5">
    <source>
        <dbReference type="Proteomes" id="UP000032229"/>
    </source>
</evidence>
<evidence type="ECO:0000256" key="1">
    <source>
        <dbReference type="ARBA" id="ARBA00022729"/>
    </source>
</evidence>
<dbReference type="NCBIfam" id="TIGR04183">
    <property type="entry name" value="Por_Secre_tail"/>
    <property type="match status" value="1"/>
</dbReference>
<dbReference type="Pfam" id="PF18962">
    <property type="entry name" value="Por_Secre_tail"/>
    <property type="match status" value="1"/>
</dbReference>
<feature type="signal peptide" evidence="2">
    <location>
        <begin position="1"/>
        <end position="18"/>
    </location>
</feature>
<dbReference type="InterPro" id="IPR003961">
    <property type="entry name" value="FN3_dom"/>
</dbReference>
<name>A0A0C5WFR0_9FLAO</name>
<dbReference type="InterPro" id="IPR036116">
    <property type="entry name" value="FN3_sf"/>
</dbReference>
<evidence type="ECO:0000313" key="4">
    <source>
        <dbReference type="EMBL" id="AJR05027.1"/>
    </source>
</evidence>
<protein>
    <recommendedName>
        <fullName evidence="3">Fibronectin type-III domain-containing protein</fullName>
    </recommendedName>
</protein>
<dbReference type="KEGG" id="sze:AW14_14730"/>
<dbReference type="PROSITE" id="PS50853">
    <property type="entry name" value="FN3"/>
    <property type="match status" value="1"/>
</dbReference>
<dbReference type="InterPro" id="IPR013783">
    <property type="entry name" value="Ig-like_fold"/>
</dbReference>
<dbReference type="CDD" id="cd00063">
    <property type="entry name" value="FN3"/>
    <property type="match status" value="1"/>
</dbReference>
<dbReference type="InterPro" id="IPR026444">
    <property type="entry name" value="Secre_tail"/>
</dbReference>
<organism evidence="4 5">
    <name type="scientific">Siansivirga zeaxanthinifaciens CC-SAMT-1</name>
    <dbReference type="NCBI Taxonomy" id="1454006"/>
    <lineage>
        <taxon>Bacteria</taxon>
        <taxon>Pseudomonadati</taxon>
        <taxon>Bacteroidota</taxon>
        <taxon>Flavobacteriia</taxon>
        <taxon>Flavobacteriales</taxon>
        <taxon>Flavobacteriaceae</taxon>
        <taxon>Siansivirga</taxon>
    </lineage>
</organism>
<sequence>MKKKLFYLFVLLAFYATSQNLTIVSSGGTSEGTTWSYSNGVITTISDTSVNASDVESYLATGDLTIEAGNIWVGTNVNSTSANALTLKSLGLVNLNNTYSITTTGGAVTFWADSDGSGEGYVQLGSSTGITTVGGNITLGGGLDIATGYARGAAELDAETDNVNQLHISGVHLKNGASLSSGGGNITLRGQNYPSSVLTMDFGVMGHNATLDAGSGKVAIIGKATGSGTSNTQAISVYGNGWTIRSSNSDADAIVLDGDGSGYNGTTTSMGINFTGIIESTGGGDIQLTGKSGTSTGYDHPLDMSGSILANSGTITITAENNDATQFGLYLSGATFGFKAATNVTASTSNIILKSDNTVFNSATNLNTTGAVSLLPLDASTSFGVGQTIGSNMVLASGVSGLTIGKEGNTADVTLTSAQTIAGPIAVFGNSVRVEQNLTSTGTNTPIRIVSQGVGTSGLTNGFISLSSSKNITTSGGDIILWSNAQNITSGQANNEIVLGGTNTLITSGGKIVIAGGLDNDADNIPDGYAYRGSYFGEAIDIRTSVTLNSGGGDIIIRGEQNGSDTAVGTDATFTISNGGAVTIEGKNTTATSVNLGTANITSTATNAPVSITGTTHITNSGPTTITTAGGDVLLASNTDDATDGEATINGYIRMLSGLSVITNGGAITLGGGNATGTAYALGSTASTAEGIRIDGTVNLNSGNGNIALRGKSAAVAVANNVGGGAVMFYNVTNGSINSGTGTVLLDGYSQTTGGNAIAGLLWWNDPTASTFTIQSANTTTSAITLNGYTTSSSGQSYGLEVEATNTLNVYATGTGGGISINGGRAVSNTTPNENLDIVFRGPVNILANSGPISIKGGQLGGVSNGYWFTTLQTQIGSSAARVTSSASDITIVFDRFWFDGNYYPKLATTGTVTIAPLSTGFGMGVSSSWFQYNQNSQTMTGLTLGKVGNTANINHDTNAITAAGPVSIYGGILNINSNITSSTASDISLYAANNVNMYTPLVTLSTAGGNILLNSNTDDNGGAINLDRVTLASNGGNISLVGGSDGSGYAQGINTDASGNLPVQTLLKGIFLNGTYLNATGTSSGGNILLRGKGWQGTANTTEFLFPIGIDIVAYNLNGNTRGTAFTTNGAGTITLDGIGGNQNNNTAHNVGINLYSAISAANIISSESGAISIKGTAGDQTLSSLYAGFNLDGGVSNIYSTSGNITIEGVAANSTDIGIRSAGTLNMGWDGTNAGTTGNIVLSANSITSTNSINVNARGTLTVQPNGTSFDNALSWPIANSTLGSGLTGLTIGKQTNTSTVTISSAQSIAGPISVYGGAIAVSANLTATGGNILLDADLGGSGLPTGSYGINVGAVAIQTITSGDITIIGRSGNGNVSNVMGYFANAGAVINSAGALSITGYSNSTSNTGTRGFLLRGTYTAKDDITLTGADDTGDDATFGGVSITSTNGAVNLNAEGPFGSFYTGGTNSITAKQNITFNANGQFLNLATIAFDTDGQVKILPKTGSSAFSTTLAIGTGVTFNAGITGLTVGGTENTADINLNRAISIAGPITAYGGNITVGGNLNTASGGSSGDILLKAAGNITQSTGIDVTTDGADVIYWSDSDEDNAGYINFTGSGYDIVTNGGNVIMAGGAGTTEPTGYAHGGTAAAGVNFLISTTSAKIDTRKTSAVGGNIIIRGKTSGAYSGIYTENIQFFGNNLTFDGETGSTGTNDYAVRLGSTNVYNGTNLSQVIDVDNDLTITGVNTAASYTGKTLRTGANPRVYADGNITINSSGALNYTSNQTFLNINPGKTLSVNFDGTANFTTKLGDPNTGVAQGKLSIASYLQDSFTSSFNNSVWTFNSNLSGITIGKPTNTSAVTISKATDIAGPIAIFGGDLSINAGLTVRGNDVNLHATGAVTQTAALTADGLGLHGTGTFTLQNASNNVTTIAGGDNTTKLGSLSFVDAADGLTVGSVNPTGIYSDGVVELATLSGDLMIEEPIVSILSSGDAVKLYSDKDATAGNEGDGNIKITDNGAITIESGARALLYSGKESESTGVQTEVGGETNTRTQVGASTDLATINPVLGNSGLFALFRTSKPLTVTSVQVPVDANYSVGQTLSFLVIFDDVVTVSGQPRIPITVNEGGTVYADYVSGSGTNSLLFNLNVRAGLADSDGISVGTDVDLNSGSIKDGFNIDANLTLNNVPSTAYVRIGGLFAYEPFTGQPNGTELTGTSGGYGLNGEWITLPTLGTAVQGVNKVAISSVLSDDSNNFAYPANVNFEINSANIGKVAYNTANGQWYPSSNARELAYPVDLNMEGVLYVSFLFRDQEQNVPTVDGQAMMGFATGVPSSTSDAVPKAILFGYSYEDKMALDVGPANYMAFFNGYTASSTSTFPGNPGDKSYFMVGRIKTTTTGDTEFKLKAFTPTDNVPSDESTISWDVTHTENLDGLDLTHLLVQLESKGLSELDEVRIGSNYLDVVGLTLSAPIDVLATISVNGSSADISFSPSASGAATITGYVAVATSIDGSEIISNNGTNSTITISGLDPAKNYRFKVAAINAAGIGAYGYPPPKVAITSSQINNNDATVQGTWESNLYPNAVLTVIVKDSQNNLKDTFTYSNANPSSATNGIVVNGVNWDISVSGYALDTYTVTATVTDNQFGSGFDTGTFEISKALSIGEDMVLGSLCIYPNPAKEMLYVKNPYHINFASAAIYDLQGRLVKNINVNTINSGIHVYDLDTSSYFIILKTSDNKKIIKQFIKR</sequence>
<dbReference type="SMART" id="SM00060">
    <property type="entry name" value="FN3"/>
    <property type="match status" value="1"/>
</dbReference>
<keyword evidence="1 2" id="KW-0732">Signal</keyword>
<dbReference type="STRING" id="1454006.AW14_14730"/>
<reference evidence="4 5" key="1">
    <citation type="submission" date="2014-02" db="EMBL/GenBank/DDBJ databases">
        <authorList>
            <person name="Young C.-C."/>
            <person name="Hameed A."/>
            <person name="Huang H.-C."/>
            <person name="Shahina M."/>
        </authorList>
    </citation>
    <scope>NUCLEOTIDE SEQUENCE [LARGE SCALE GENOMIC DNA]</scope>
    <source>
        <strain evidence="4 5">CC-SAMT-1</strain>
    </source>
</reference>
<dbReference type="EMBL" id="CP007202">
    <property type="protein sequence ID" value="AJR05027.1"/>
    <property type="molecule type" value="Genomic_DNA"/>
</dbReference>
<dbReference type="Pfam" id="PF00041">
    <property type="entry name" value="fn3"/>
    <property type="match status" value="1"/>
</dbReference>
<accession>A0A0C5WFR0</accession>
<keyword evidence="5" id="KW-1185">Reference proteome</keyword>
<gene>
    <name evidence="4" type="ORF">AW14_14730</name>
</gene>
<dbReference type="RefSeq" id="WP_044639418.1">
    <property type="nucleotide sequence ID" value="NZ_CP007202.1"/>
</dbReference>
<dbReference type="HOGENOM" id="CLU_227085_0_0_10"/>
<evidence type="ECO:0000259" key="3">
    <source>
        <dbReference type="PROSITE" id="PS50853"/>
    </source>
</evidence>
<evidence type="ECO:0000256" key="2">
    <source>
        <dbReference type="SAM" id="SignalP"/>
    </source>
</evidence>
<dbReference type="SUPFAM" id="SSF49265">
    <property type="entry name" value="Fibronectin type III"/>
    <property type="match status" value="1"/>
</dbReference>
<dbReference type="Gene3D" id="2.60.40.10">
    <property type="entry name" value="Immunoglobulins"/>
    <property type="match status" value="1"/>
</dbReference>
<dbReference type="Proteomes" id="UP000032229">
    <property type="component" value="Chromosome"/>
</dbReference>
<feature type="domain" description="Fibronectin type-III" evidence="3">
    <location>
        <begin position="2470"/>
        <end position="2564"/>
    </location>
</feature>
<dbReference type="OrthoDB" id="1522652at2"/>
<feature type="chain" id="PRO_5002184099" description="Fibronectin type-III domain-containing protein" evidence="2">
    <location>
        <begin position="19"/>
        <end position="2745"/>
    </location>
</feature>
<proteinExistence type="predicted"/>